<dbReference type="PANTHER" id="PTHR12526:SF630">
    <property type="entry name" value="GLYCOSYLTRANSFERASE"/>
    <property type="match status" value="1"/>
</dbReference>
<protein>
    <submittedName>
        <fullName evidence="3">Glycosyltransferase family 4 protein</fullName>
        <ecNumber evidence="3">2.4.-.-</ecNumber>
    </submittedName>
</protein>
<dbReference type="Pfam" id="PF00534">
    <property type="entry name" value="Glycos_transf_1"/>
    <property type="match status" value="1"/>
</dbReference>
<accession>A0ABU5Y6Q6</accession>
<feature type="domain" description="Glycosyltransferase subfamily 4-like N-terminal" evidence="2">
    <location>
        <begin position="15"/>
        <end position="168"/>
    </location>
</feature>
<dbReference type="EC" id="2.4.-.-" evidence="3"/>
<dbReference type="EMBL" id="JAYKBV010000003">
    <property type="protein sequence ID" value="MEB3039592.1"/>
    <property type="molecule type" value="Genomic_DNA"/>
</dbReference>
<keyword evidence="3" id="KW-0808">Transferase</keyword>
<name>A0ABU5Y6Q6_9FLAO</name>
<feature type="domain" description="Glycosyl transferase family 1" evidence="1">
    <location>
        <begin position="181"/>
        <end position="334"/>
    </location>
</feature>
<reference evidence="3 4" key="1">
    <citation type="submission" date="2023-12" db="EMBL/GenBank/DDBJ databases">
        <title>Genomic sequences of Capnocytophaga and Parvimonas strains.</title>
        <authorList>
            <person name="Watt R.M."/>
            <person name="Wang M."/>
            <person name="Yang T."/>
            <person name="Tong W.M."/>
        </authorList>
    </citation>
    <scope>NUCLEOTIDE SEQUENCE [LARGE SCALE GENOMIC DNA]</scope>
    <source>
        <strain evidence="3 4">CCUG 13156</strain>
    </source>
</reference>
<gene>
    <name evidence="3" type="ORF">VJJ49_02630</name>
</gene>
<evidence type="ECO:0000313" key="4">
    <source>
        <dbReference type="Proteomes" id="UP001324270"/>
    </source>
</evidence>
<dbReference type="InterPro" id="IPR028098">
    <property type="entry name" value="Glyco_trans_4-like_N"/>
</dbReference>
<proteinExistence type="predicted"/>
<comment type="caution">
    <text evidence="3">The sequence shown here is derived from an EMBL/GenBank/DDBJ whole genome shotgun (WGS) entry which is preliminary data.</text>
</comment>
<dbReference type="CDD" id="cd03820">
    <property type="entry name" value="GT4_AmsD-like"/>
    <property type="match status" value="1"/>
</dbReference>
<evidence type="ECO:0000313" key="3">
    <source>
        <dbReference type="EMBL" id="MEB3039592.1"/>
    </source>
</evidence>
<organism evidence="3 4">
    <name type="scientific">Capnocytophaga gingivalis</name>
    <dbReference type="NCBI Taxonomy" id="1017"/>
    <lineage>
        <taxon>Bacteria</taxon>
        <taxon>Pseudomonadati</taxon>
        <taxon>Bacteroidota</taxon>
        <taxon>Flavobacteriia</taxon>
        <taxon>Flavobacteriales</taxon>
        <taxon>Flavobacteriaceae</taxon>
        <taxon>Capnocytophaga</taxon>
    </lineage>
</organism>
<dbReference type="Pfam" id="PF13439">
    <property type="entry name" value="Glyco_transf_4"/>
    <property type="match status" value="1"/>
</dbReference>
<sequence>MKKIAFLVHDIHFGGGGERVVSNLSYLFTKKGYSVTIISLCKRENNTFSFPINEKVQIDYLNTNIFKIELFNKIRSLFLLKKYFRKNHFDYILGIGTYLNILLTLSQIDKNLTKTIGCEHNYFFSVSIFWNLLRRLFYKRLSVVVSLTEEDATQLQKINKNFIVIHNPLPFKTEKKALLVEKKIIALGRISFQKGFDLMLEMFKEFCKINKEWTLEIRGNGDYKKLENYLKKFNIVDRVTLLPATNDVLSTYMDASIYLMTSRFEGLPMVLLEASECGLPMIAYNCKTGPSEIIKDGENGFLIPCYDKKMMVEKLNILCNDFKLRKKMGEKSKQLAKRFDKDIICNKWIDLFNILDRNDS</sequence>
<dbReference type="Proteomes" id="UP001324270">
    <property type="component" value="Unassembled WGS sequence"/>
</dbReference>
<evidence type="ECO:0000259" key="2">
    <source>
        <dbReference type="Pfam" id="PF13439"/>
    </source>
</evidence>
<dbReference type="SUPFAM" id="SSF53756">
    <property type="entry name" value="UDP-Glycosyltransferase/glycogen phosphorylase"/>
    <property type="match status" value="1"/>
</dbReference>
<dbReference type="PANTHER" id="PTHR12526">
    <property type="entry name" value="GLYCOSYLTRANSFERASE"/>
    <property type="match status" value="1"/>
</dbReference>
<evidence type="ECO:0000259" key="1">
    <source>
        <dbReference type="Pfam" id="PF00534"/>
    </source>
</evidence>
<dbReference type="RefSeq" id="WP_323978849.1">
    <property type="nucleotide sequence ID" value="NZ_JAYKBV010000003.1"/>
</dbReference>
<dbReference type="InterPro" id="IPR001296">
    <property type="entry name" value="Glyco_trans_1"/>
</dbReference>
<keyword evidence="4" id="KW-1185">Reference proteome</keyword>
<keyword evidence="3" id="KW-0328">Glycosyltransferase</keyword>
<dbReference type="Gene3D" id="3.40.50.2000">
    <property type="entry name" value="Glycogen Phosphorylase B"/>
    <property type="match status" value="2"/>
</dbReference>
<dbReference type="GO" id="GO:0016757">
    <property type="term" value="F:glycosyltransferase activity"/>
    <property type="evidence" value="ECO:0007669"/>
    <property type="project" value="UniProtKB-KW"/>
</dbReference>